<dbReference type="Proteomes" id="UP000177354">
    <property type="component" value="Unassembled WGS sequence"/>
</dbReference>
<dbReference type="PROSITE" id="PS51163">
    <property type="entry name" value="YRDC"/>
    <property type="match status" value="1"/>
</dbReference>
<accession>A0A1F5Z7B1</accession>
<dbReference type="GO" id="GO:0008033">
    <property type="term" value="P:tRNA processing"/>
    <property type="evidence" value="ECO:0007669"/>
    <property type="project" value="UniProtKB-KW"/>
</dbReference>
<sequence>MSVSKAIEILKKGGIVIFPTDTAFGIGCRVDDYEAVKRLFKIRNRPENQPAPVLVDSVSMAEKVLTSPLPDNVRHLMKDYWPGSLTVIWYCRKNLIPPPVRGGGGLLGVRVPDHSQALTIIKGTGVPILGPSANFHGKNTPFEFKDLDPALVRLADFTVPGDCTVRQVSTVIDTTPSPWRIIRQGASVVEINRYKRHEK</sequence>
<dbReference type="GO" id="GO:0000049">
    <property type="term" value="F:tRNA binding"/>
    <property type="evidence" value="ECO:0007669"/>
    <property type="project" value="TreeGrafter"/>
</dbReference>
<evidence type="ECO:0000259" key="12">
    <source>
        <dbReference type="PROSITE" id="PS51163"/>
    </source>
</evidence>
<protein>
    <recommendedName>
        <fullName evidence="10">L-threonylcarbamoyladenylate synthase</fullName>
        <ecNumber evidence="3">2.7.7.87</ecNumber>
    </recommendedName>
    <alternativeName>
        <fullName evidence="10">L-threonylcarbamoyladenylate synthase</fullName>
    </alternativeName>
</protein>
<evidence type="ECO:0000256" key="2">
    <source>
        <dbReference type="ARBA" id="ARBA00007663"/>
    </source>
</evidence>
<comment type="caution">
    <text evidence="13">The sequence shown here is derived from an EMBL/GenBank/DDBJ whole genome shotgun (WGS) entry which is preliminary data.</text>
</comment>
<dbReference type="GO" id="GO:0005737">
    <property type="term" value="C:cytoplasm"/>
    <property type="evidence" value="ECO:0007669"/>
    <property type="project" value="UniProtKB-SubCell"/>
</dbReference>
<keyword evidence="5" id="KW-0808">Transferase</keyword>
<dbReference type="EMBL" id="MFJF01000004">
    <property type="protein sequence ID" value="OGG08311.1"/>
    <property type="molecule type" value="Genomic_DNA"/>
</dbReference>
<evidence type="ECO:0000313" key="14">
    <source>
        <dbReference type="Proteomes" id="UP000177354"/>
    </source>
</evidence>
<keyword evidence="4" id="KW-0963">Cytoplasm</keyword>
<evidence type="ECO:0000256" key="11">
    <source>
        <dbReference type="ARBA" id="ARBA00048366"/>
    </source>
</evidence>
<evidence type="ECO:0000256" key="4">
    <source>
        <dbReference type="ARBA" id="ARBA00022490"/>
    </source>
</evidence>
<evidence type="ECO:0000256" key="10">
    <source>
        <dbReference type="ARBA" id="ARBA00029774"/>
    </source>
</evidence>
<dbReference type="GO" id="GO:0061710">
    <property type="term" value="F:L-threonylcarbamoyladenylate synthase"/>
    <property type="evidence" value="ECO:0007669"/>
    <property type="project" value="UniProtKB-EC"/>
</dbReference>
<dbReference type="PANTHER" id="PTHR17490:SF16">
    <property type="entry name" value="THREONYLCARBAMOYL-AMP SYNTHASE"/>
    <property type="match status" value="1"/>
</dbReference>
<evidence type="ECO:0000256" key="7">
    <source>
        <dbReference type="ARBA" id="ARBA00022695"/>
    </source>
</evidence>
<keyword evidence="8" id="KW-0547">Nucleotide-binding</keyword>
<dbReference type="GO" id="GO:0005524">
    <property type="term" value="F:ATP binding"/>
    <property type="evidence" value="ECO:0007669"/>
    <property type="project" value="UniProtKB-KW"/>
</dbReference>
<comment type="subcellular location">
    <subcellularLocation>
        <location evidence="1">Cytoplasm</location>
    </subcellularLocation>
</comment>
<dbReference type="PANTHER" id="PTHR17490">
    <property type="entry name" value="SUA5"/>
    <property type="match status" value="1"/>
</dbReference>
<dbReference type="EC" id="2.7.7.87" evidence="3"/>
<dbReference type="InterPro" id="IPR017945">
    <property type="entry name" value="DHBP_synth_RibB-like_a/b_dom"/>
</dbReference>
<name>A0A1F5Z7B1_9BACT</name>
<dbReference type="SUPFAM" id="SSF55821">
    <property type="entry name" value="YrdC/RibB"/>
    <property type="match status" value="1"/>
</dbReference>
<dbReference type="GO" id="GO:0006450">
    <property type="term" value="P:regulation of translational fidelity"/>
    <property type="evidence" value="ECO:0007669"/>
    <property type="project" value="TreeGrafter"/>
</dbReference>
<organism evidence="13 14">
    <name type="scientific">Candidatus Gottesmanbacteria bacterium RIFCSPHIGHO2_01_FULL_40_15</name>
    <dbReference type="NCBI Taxonomy" id="1798376"/>
    <lineage>
        <taxon>Bacteria</taxon>
        <taxon>Candidatus Gottesmaniibacteriota</taxon>
    </lineage>
</organism>
<evidence type="ECO:0000256" key="9">
    <source>
        <dbReference type="ARBA" id="ARBA00022840"/>
    </source>
</evidence>
<keyword evidence="9" id="KW-0067">ATP-binding</keyword>
<dbReference type="Gene3D" id="3.90.870.10">
    <property type="entry name" value="DHBP synthase"/>
    <property type="match status" value="1"/>
</dbReference>
<dbReference type="InterPro" id="IPR006070">
    <property type="entry name" value="Sua5-like_dom"/>
</dbReference>
<reference evidence="13 14" key="1">
    <citation type="journal article" date="2016" name="Nat. Commun.">
        <title>Thousands of microbial genomes shed light on interconnected biogeochemical processes in an aquifer system.</title>
        <authorList>
            <person name="Anantharaman K."/>
            <person name="Brown C.T."/>
            <person name="Hug L.A."/>
            <person name="Sharon I."/>
            <person name="Castelle C.J."/>
            <person name="Probst A.J."/>
            <person name="Thomas B.C."/>
            <person name="Singh A."/>
            <person name="Wilkins M.J."/>
            <person name="Karaoz U."/>
            <person name="Brodie E.L."/>
            <person name="Williams K.H."/>
            <person name="Hubbard S.S."/>
            <person name="Banfield J.F."/>
        </authorList>
    </citation>
    <scope>NUCLEOTIDE SEQUENCE [LARGE SCALE GENOMIC DNA]</scope>
</reference>
<dbReference type="NCBIfam" id="TIGR00057">
    <property type="entry name" value="L-threonylcarbamoyladenylate synthase"/>
    <property type="match status" value="1"/>
</dbReference>
<comment type="similarity">
    <text evidence="2">Belongs to the SUA5 family.</text>
</comment>
<proteinExistence type="inferred from homology"/>
<keyword evidence="7" id="KW-0548">Nucleotidyltransferase</keyword>
<feature type="domain" description="YrdC-like" evidence="12">
    <location>
        <begin position="1"/>
        <end position="187"/>
    </location>
</feature>
<dbReference type="Pfam" id="PF01300">
    <property type="entry name" value="Sua5_yciO_yrdC"/>
    <property type="match status" value="1"/>
</dbReference>
<dbReference type="GO" id="GO:0003725">
    <property type="term" value="F:double-stranded RNA binding"/>
    <property type="evidence" value="ECO:0007669"/>
    <property type="project" value="InterPro"/>
</dbReference>
<evidence type="ECO:0000256" key="8">
    <source>
        <dbReference type="ARBA" id="ARBA00022741"/>
    </source>
</evidence>
<dbReference type="InterPro" id="IPR050156">
    <property type="entry name" value="TC-AMP_synthase_SUA5"/>
</dbReference>
<evidence type="ECO:0000256" key="1">
    <source>
        <dbReference type="ARBA" id="ARBA00004496"/>
    </source>
</evidence>
<evidence type="ECO:0000256" key="5">
    <source>
        <dbReference type="ARBA" id="ARBA00022679"/>
    </source>
</evidence>
<evidence type="ECO:0000256" key="6">
    <source>
        <dbReference type="ARBA" id="ARBA00022694"/>
    </source>
</evidence>
<evidence type="ECO:0000313" key="13">
    <source>
        <dbReference type="EMBL" id="OGG08311.1"/>
    </source>
</evidence>
<keyword evidence="6" id="KW-0819">tRNA processing</keyword>
<evidence type="ECO:0000256" key="3">
    <source>
        <dbReference type="ARBA" id="ARBA00012584"/>
    </source>
</evidence>
<comment type="catalytic activity">
    <reaction evidence="11">
        <text>L-threonine + hydrogencarbonate + ATP = L-threonylcarbamoyladenylate + diphosphate + H2O</text>
        <dbReference type="Rhea" id="RHEA:36407"/>
        <dbReference type="ChEBI" id="CHEBI:15377"/>
        <dbReference type="ChEBI" id="CHEBI:17544"/>
        <dbReference type="ChEBI" id="CHEBI:30616"/>
        <dbReference type="ChEBI" id="CHEBI:33019"/>
        <dbReference type="ChEBI" id="CHEBI:57926"/>
        <dbReference type="ChEBI" id="CHEBI:73682"/>
        <dbReference type="EC" id="2.7.7.87"/>
    </reaction>
</comment>
<dbReference type="AlphaFoldDB" id="A0A1F5Z7B1"/>
<gene>
    <name evidence="13" type="ORF">A2777_06330</name>
</gene>